<keyword evidence="1" id="KW-0812">Transmembrane</keyword>
<protein>
    <submittedName>
        <fullName evidence="2">Uncharacterized protein</fullName>
    </submittedName>
</protein>
<dbReference type="EMBL" id="LGRX02025718">
    <property type="protein sequence ID" value="KAK3251953.1"/>
    <property type="molecule type" value="Genomic_DNA"/>
</dbReference>
<organism evidence="2 4">
    <name type="scientific">Cymbomonas tetramitiformis</name>
    <dbReference type="NCBI Taxonomy" id="36881"/>
    <lineage>
        <taxon>Eukaryota</taxon>
        <taxon>Viridiplantae</taxon>
        <taxon>Chlorophyta</taxon>
        <taxon>Pyramimonadophyceae</taxon>
        <taxon>Pyramimonadales</taxon>
        <taxon>Pyramimonadaceae</taxon>
        <taxon>Cymbomonas</taxon>
    </lineage>
</organism>
<keyword evidence="1" id="KW-0472">Membrane</keyword>
<keyword evidence="4" id="KW-1185">Reference proteome</keyword>
<dbReference type="AlphaFoldDB" id="A0AAE0CBG1"/>
<proteinExistence type="predicted"/>
<reference evidence="2" key="2">
    <citation type="submission" date="2023-06" db="EMBL/GenBank/DDBJ databases">
        <title>Long-read-based genome assembly of the green algal bacterivore Cymbomonas tetramitiformis.</title>
        <authorList>
            <person name="Gyaltshen Y."/>
            <person name="Rozenberg A."/>
            <person name="Paasch A."/>
            <person name="Burns J.A."/>
            <person name="Warring S."/>
            <person name="Larson R."/>
            <person name="Maurer-Alcala X."/>
            <person name="Dacks J."/>
            <person name="Kim E."/>
        </authorList>
    </citation>
    <scope>NUCLEOTIDE SEQUENCE</scope>
    <source>
        <strain evidence="2">PLY_AMNH</strain>
    </source>
</reference>
<evidence type="ECO:0000313" key="3">
    <source>
        <dbReference type="EMBL" id="KAK3251957.1"/>
    </source>
</evidence>
<dbReference type="PANTHER" id="PTHR40036:SF1">
    <property type="entry name" value="MACROCIN O-METHYLTRANSFERASE"/>
    <property type="match status" value="1"/>
</dbReference>
<evidence type="ECO:0000313" key="4">
    <source>
        <dbReference type="Proteomes" id="UP001190700"/>
    </source>
</evidence>
<sequence length="324" mass="36163">MKSTVANITWHPSPGKVIMFLVASIFCAAAIGIVVGVSIADSRSKVKNGSESKPVSLAAGGSSYELQKGHWQSDHKNHAEHFGDVFQEVKDFGWPSDSVMPRLKERYPDGARYPERDVYQFGVYLGGSMREINRSFKEADIQFGNFWGFDSFQGLPEEDPEVSAKIGGGCSVFGEKICNKGAFSSADAMKVYDYPTLIQSIKNVVSRERTGFVRGFFNDSLTKTILSELPLQPALFVDVDVDLYISTYQAMEWMLCSGLIIEGTIVRYDDWGAAPLWEGGQSLAHKQYTERHSVEWKELKYESIRQGQAVYEVVSVQPAQDCWS</sequence>
<dbReference type="EMBL" id="LGRX02025717">
    <property type="protein sequence ID" value="KAK3251957.1"/>
    <property type="molecule type" value="Genomic_DNA"/>
</dbReference>
<reference evidence="2 4" key="1">
    <citation type="journal article" date="2015" name="Genome Biol. Evol.">
        <title>Comparative Genomics of a Bacterivorous Green Alga Reveals Evolutionary Causalities and Consequences of Phago-Mixotrophic Mode of Nutrition.</title>
        <authorList>
            <person name="Burns J.A."/>
            <person name="Paasch A."/>
            <person name="Narechania A."/>
            <person name="Kim E."/>
        </authorList>
    </citation>
    <scope>NUCLEOTIDE SEQUENCE [LARGE SCALE GENOMIC DNA]</scope>
    <source>
        <strain evidence="2">PLY_AMNH</strain>
    </source>
</reference>
<evidence type="ECO:0000313" key="2">
    <source>
        <dbReference type="EMBL" id="KAK3251953.1"/>
    </source>
</evidence>
<dbReference type="PANTHER" id="PTHR40036">
    <property type="entry name" value="MACROCIN O-METHYLTRANSFERASE"/>
    <property type="match status" value="1"/>
</dbReference>
<feature type="transmembrane region" description="Helical" evidence="1">
    <location>
        <begin position="17"/>
        <end position="40"/>
    </location>
</feature>
<dbReference type="InterPro" id="IPR008884">
    <property type="entry name" value="TylF_MeTrfase"/>
</dbReference>
<dbReference type="Gene3D" id="3.40.50.150">
    <property type="entry name" value="Vaccinia Virus protein VP39"/>
    <property type="match status" value="1"/>
</dbReference>
<name>A0AAE0CBG1_9CHLO</name>
<dbReference type="Pfam" id="PF05711">
    <property type="entry name" value="TylF"/>
    <property type="match status" value="1"/>
</dbReference>
<evidence type="ECO:0000256" key="1">
    <source>
        <dbReference type="SAM" id="Phobius"/>
    </source>
</evidence>
<accession>A0AAE0CBG1</accession>
<dbReference type="InterPro" id="IPR029063">
    <property type="entry name" value="SAM-dependent_MTases_sf"/>
</dbReference>
<keyword evidence="1" id="KW-1133">Transmembrane helix</keyword>
<comment type="caution">
    <text evidence="2">The sequence shown here is derived from an EMBL/GenBank/DDBJ whole genome shotgun (WGS) entry which is preliminary data.</text>
</comment>
<dbReference type="Proteomes" id="UP001190700">
    <property type="component" value="Unassembled WGS sequence"/>
</dbReference>
<gene>
    <name evidence="3" type="ORF">CYMTET_38727</name>
    <name evidence="2" type="ORF">CYMTET_38728</name>
</gene>